<dbReference type="EMBL" id="KB200702">
    <property type="protein sequence ID" value="ESP00425.1"/>
    <property type="molecule type" value="Genomic_DNA"/>
</dbReference>
<dbReference type="KEGG" id="lgi:LOTGIDRAFT_173156"/>
<dbReference type="CTD" id="20242299"/>
<keyword evidence="2" id="KW-1185">Reference proteome</keyword>
<dbReference type="HOGENOM" id="CLU_2253063_0_0_1"/>
<reference evidence="1 2" key="1">
    <citation type="journal article" date="2013" name="Nature">
        <title>Insights into bilaterian evolution from three spiralian genomes.</title>
        <authorList>
            <person name="Simakov O."/>
            <person name="Marletaz F."/>
            <person name="Cho S.J."/>
            <person name="Edsinger-Gonzales E."/>
            <person name="Havlak P."/>
            <person name="Hellsten U."/>
            <person name="Kuo D.H."/>
            <person name="Larsson T."/>
            <person name="Lv J."/>
            <person name="Arendt D."/>
            <person name="Savage R."/>
            <person name="Osoegawa K."/>
            <person name="de Jong P."/>
            <person name="Grimwood J."/>
            <person name="Chapman J.A."/>
            <person name="Shapiro H."/>
            <person name="Aerts A."/>
            <person name="Otillar R.P."/>
            <person name="Terry A.Y."/>
            <person name="Boore J.L."/>
            <person name="Grigoriev I.V."/>
            <person name="Lindberg D.R."/>
            <person name="Seaver E.C."/>
            <person name="Weisblat D.A."/>
            <person name="Putnam N.H."/>
            <person name="Rokhsar D.S."/>
        </authorList>
    </citation>
    <scope>NUCLEOTIDE SEQUENCE [LARGE SCALE GENOMIC DNA]</scope>
</reference>
<dbReference type="RefSeq" id="XP_009048873.1">
    <property type="nucleotide sequence ID" value="XM_009050625.1"/>
</dbReference>
<organism evidence="1 2">
    <name type="scientific">Lottia gigantea</name>
    <name type="common">Giant owl limpet</name>
    <dbReference type="NCBI Taxonomy" id="225164"/>
    <lineage>
        <taxon>Eukaryota</taxon>
        <taxon>Metazoa</taxon>
        <taxon>Spiralia</taxon>
        <taxon>Lophotrochozoa</taxon>
        <taxon>Mollusca</taxon>
        <taxon>Gastropoda</taxon>
        <taxon>Patellogastropoda</taxon>
        <taxon>Lottioidea</taxon>
        <taxon>Lottiidae</taxon>
        <taxon>Lottia</taxon>
    </lineage>
</organism>
<evidence type="ECO:0000313" key="2">
    <source>
        <dbReference type="Proteomes" id="UP000030746"/>
    </source>
</evidence>
<name>V4CEN6_LOTGI</name>
<evidence type="ECO:0000313" key="1">
    <source>
        <dbReference type="EMBL" id="ESP00425.1"/>
    </source>
</evidence>
<dbReference type="GeneID" id="20242299"/>
<proteinExistence type="predicted"/>
<dbReference type="AlphaFoldDB" id="V4CEN6"/>
<accession>V4CEN6</accession>
<protein>
    <submittedName>
        <fullName evidence="1">Uncharacterized protein</fullName>
    </submittedName>
</protein>
<gene>
    <name evidence="1" type="ORF">LOTGIDRAFT_173156</name>
</gene>
<sequence>MGDWNNIIKRNRQYIKAKNKIKTQVENNKLQQLGLTENLQTLFNPILKSQEDIKQDIKKKLEVAATPTPKQIQQPPHPSPHQIEYKALFFKSKPKFSKEHFTNH</sequence>
<dbReference type="Proteomes" id="UP000030746">
    <property type="component" value="Unassembled WGS sequence"/>
</dbReference>